<keyword evidence="7 11" id="KW-0732">Signal</keyword>
<dbReference type="InterPro" id="IPR028082">
    <property type="entry name" value="Peripla_BP_I"/>
</dbReference>
<dbReference type="RefSeq" id="WP_108729731.1">
    <property type="nucleotide sequence ID" value="NZ_CP025787.1"/>
</dbReference>
<evidence type="ECO:0000256" key="1">
    <source>
        <dbReference type="ARBA" id="ARBA00004519"/>
    </source>
</evidence>
<protein>
    <submittedName>
        <fullName evidence="13">BMP family ABC transporter substrate-binding protein</fullName>
    </submittedName>
</protein>
<dbReference type="OrthoDB" id="9769871at2"/>
<evidence type="ECO:0000256" key="7">
    <source>
        <dbReference type="ARBA" id="ARBA00022729"/>
    </source>
</evidence>
<keyword evidence="4" id="KW-0813">Transport</keyword>
<reference evidence="13 14" key="1">
    <citation type="submission" date="2018-01" db="EMBL/GenBank/DDBJ databases">
        <title>Genome sequence of Borrelia tachyglossi.</title>
        <authorList>
            <person name="Gofton A.W."/>
        </authorList>
    </citation>
    <scope>NUCLEOTIDE SEQUENCE [LARGE SCALE GENOMIC DNA]</scope>
    <source>
        <strain evidence="13 14">Bc-F10-1268</strain>
        <plasmid evidence="13 14">pl29</plasmid>
    </source>
</reference>
<dbReference type="Proteomes" id="UP000244655">
    <property type="component" value="Plasmid pl29"/>
</dbReference>
<evidence type="ECO:0000256" key="6">
    <source>
        <dbReference type="ARBA" id="ARBA00022519"/>
    </source>
</evidence>
<dbReference type="PANTHER" id="PTHR34296:SF2">
    <property type="entry name" value="ABC TRANSPORTER GUANOSINE-BINDING PROTEIN NUPN"/>
    <property type="match status" value="1"/>
</dbReference>
<evidence type="ECO:0000313" key="14">
    <source>
        <dbReference type="Proteomes" id="UP000244655"/>
    </source>
</evidence>
<evidence type="ECO:0000256" key="5">
    <source>
        <dbReference type="ARBA" id="ARBA00022475"/>
    </source>
</evidence>
<comment type="similarity">
    <text evidence="2">Belongs to the BMP lipoprotein family.</text>
</comment>
<feature type="chain" id="PRO_5015583426" evidence="11">
    <location>
        <begin position="23"/>
        <end position="343"/>
    </location>
</feature>
<keyword evidence="5" id="KW-1003">Cell membrane</keyword>
<gene>
    <name evidence="13" type="ORF">CR532_04875</name>
</gene>
<keyword evidence="9" id="KW-0564">Palmitate</keyword>
<accession>A0A2S1LYL1</accession>
<dbReference type="EMBL" id="CP025787">
    <property type="protein sequence ID" value="AWG43335.1"/>
    <property type="molecule type" value="Genomic_DNA"/>
</dbReference>
<comment type="subunit">
    <text evidence="3">Monomer.</text>
</comment>
<keyword evidence="14" id="KW-1185">Reference proteome</keyword>
<evidence type="ECO:0000256" key="11">
    <source>
        <dbReference type="SAM" id="SignalP"/>
    </source>
</evidence>
<evidence type="ECO:0000313" key="13">
    <source>
        <dbReference type="EMBL" id="AWG43335.1"/>
    </source>
</evidence>
<dbReference type="CDD" id="cd06354">
    <property type="entry name" value="PBP1_PrnA-like"/>
    <property type="match status" value="1"/>
</dbReference>
<keyword evidence="10" id="KW-0449">Lipoprotein</keyword>
<evidence type="ECO:0000256" key="4">
    <source>
        <dbReference type="ARBA" id="ARBA00022448"/>
    </source>
</evidence>
<feature type="domain" description="ABC transporter substrate-binding protein PnrA-like" evidence="12">
    <location>
        <begin position="30"/>
        <end position="332"/>
    </location>
</feature>
<proteinExistence type="inferred from homology"/>
<evidence type="ECO:0000256" key="9">
    <source>
        <dbReference type="ARBA" id="ARBA00023139"/>
    </source>
</evidence>
<sequence>MSIMKVLFLSICFICVSCSASKEVEHKTPKISVMTVGNFEDKGFSEYALRGANKAGKELGIEVVPKESKTETYLADLEALKDNGSNFIWLLGYQLSAPSITVALENPDIKYAIIDGVYDKSDSIPDNLVSVSFRFEEGAFLVGFIASRVSKTGKLGFIGAMSSEVIDSFRYGYEAGAKYANKHININSDYVGSYNDAEAAKTMTNKMYNDGIDIVLVVAGPSKLGVFEAAKERGEGYYAIGSNLGDFDVAPDNIIVCAIASADKSIHFLTSNYFKKNIFEGGRIINYGLKEGFVEYIKNPKNLEIISLDLEKEVGNITEKIINGDIIVPATEKDYHKYLVSMR</sequence>
<comment type="subcellular location">
    <subcellularLocation>
        <location evidence="1">Cell inner membrane</location>
        <topology evidence="1">Lipid-anchor</topology>
    </subcellularLocation>
</comment>
<evidence type="ECO:0000256" key="10">
    <source>
        <dbReference type="ARBA" id="ARBA00023288"/>
    </source>
</evidence>
<dbReference type="AlphaFoldDB" id="A0A2S1LYL1"/>
<evidence type="ECO:0000256" key="2">
    <source>
        <dbReference type="ARBA" id="ARBA00008610"/>
    </source>
</evidence>
<dbReference type="Gene3D" id="3.40.50.2300">
    <property type="match status" value="2"/>
</dbReference>
<dbReference type="GO" id="GO:0005886">
    <property type="term" value="C:plasma membrane"/>
    <property type="evidence" value="ECO:0007669"/>
    <property type="project" value="UniProtKB-SubCell"/>
</dbReference>
<evidence type="ECO:0000259" key="12">
    <source>
        <dbReference type="Pfam" id="PF02608"/>
    </source>
</evidence>
<dbReference type="InterPro" id="IPR050957">
    <property type="entry name" value="BMP_lipoprotein"/>
</dbReference>
<evidence type="ECO:0000256" key="8">
    <source>
        <dbReference type="ARBA" id="ARBA00023136"/>
    </source>
</evidence>
<dbReference type="Pfam" id="PF02608">
    <property type="entry name" value="Bmp"/>
    <property type="match status" value="1"/>
</dbReference>
<name>A0A2S1LYL1_9SPIR</name>
<keyword evidence="6" id="KW-0997">Cell inner membrane</keyword>
<keyword evidence="8" id="KW-0472">Membrane</keyword>
<geneLocation type="plasmid" evidence="13 14">
    <name>pl29</name>
</geneLocation>
<evidence type="ECO:0000256" key="3">
    <source>
        <dbReference type="ARBA" id="ARBA00011245"/>
    </source>
</evidence>
<organism evidence="13 14">
    <name type="scientific">Candidatus Borreliella tachyglossi</name>
    <dbReference type="NCBI Taxonomy" id="1964448"/>
    <lineage>
        <taxon>Bacteria</taxon>
        <taxon>Pseudomonadati</taxon>
        <taxon>Spirochaetota</taxon>
        <taxon>Spirochaetia</taxon>
        <taxon>Spirochaetales</taxon>
        <taxon>Borreliaceae</taxon>
        <taxon>Borreliella</taxon>
    </lineage>
</organism>
<dbReference type="PANTHER" id="PTHR34296">
    <property type="entry name" value="TRANSCRIPTIONAL ACTIVATOR PROTEIN MED"/>
    <property type="match status" value="1"/>
</dbReference>
<dbReference type="SUPFAM" id="SSF53822">
    <property type="entry name" value="Periplasmic binding protein-like I"/>
    <property type="match status" value="1"/>
</dbReference>
<dbReference type="InterPro" id="IPR003760">
    <property type="entry name" value="PnrA-like"/>
</dbReference>
<keyword evidence="13" id="KW-0614">Plasmid</keyword>
<feature type="signal peptide" evidence="11">
    <location>
        <begin position="1"/>
        <end position="22"/>
    </location>
</feature>